<dbReference type="EMBL" id="LYCR01000085">
    <property type="protein sequence ID" value="OGM42636.1"/>
    <property type="molecule type" value="Genomic_DNA"/>
</dbReference>
<keyword evidence="4" id="KW-0238">DNA-binding</keyword>
<dbReference type="Gene3D" id="4.10.240.10">
    <property type="entry name" value="Zn(2)-C6 fungal-type DNA-binding domain"/>
    <property type="match status" value="1"/>
</dbReference>
<dbReference type="SMART" id="SM00906">
    <property type="entry name" value="Fungal_trans"/>
    <property type="match status" value="1"/>
</dbReference>
<dbReference type="PANTHER" id="PTHR47540:SF6">
    <property type="entry name" value="ZN(II)2CYS6 TRANSCRIPTION FACTOR (EUROFUNG)"/>
    <property type="match status" value="1"/>
</dbReference>
<evidence type="ECO:0000313" key="9">
    <source>
        <dbReference type="EMBL" id="OGM42636.1"/>
    </source>
</evidence>
<feature type="compositionally biased region" description="Low complexity" evidence="7">
    <location>
        <begin position="693"/>
        <end position="703"/>
    </location>
</feature>
<dbReference type="GO" id="GO:0008270">
    <property type="term" value="F:zinc ion binding"/>
    <property type="evidence" value="ECO:0007669"/>
    <property type="project" value="InterPro"/>
</dbReference>
<dbReference type="InterPro" id="IPR051711">
    <property type="entry name" value="Stress_Response_Reg"/>
</dbReference>
<dbReference type="GO" id="GO:0006351">
    <property type="term" value="P:DNA-templated transcription"/>
    <property type="evidence" value="ECO:0007669"/>
    <property type="project" value="InterPro"/>
</dbReference>
<accession>A0A1F7ZT57</accession>
<dbReference type="SUPFAM" id="SSF57701">
    <property type="entry name" value="Zn2/Cys6 DNA-binding domain"/>
    <property type="match status" value="1"/>
</dbReference>
<dbReference type="Pfam" id="PF00172">
    <property type="entry name" value="Zn_clus"/>
    <property type="match status" value="1"/>
</dbReference>
<proteinExistence type="predicted"/>
<dbReference type="GO" id="GO:0000981">
    <property type="term" value="F:DNA-binding transcription factor activity, RNA polymerase II-specific"/>
    <property type="evidence" value="ECO:0007669"/>
    <property type="project" value="InterPro"/>
</dbReference>
<dbReference type="PANTHER" id="PTHR47540">
    <property type="entry name" value="THIAMINE REPRESSIBLE GENES REGULATORY PROTEIN THI5"/>
    <property type="match status" value="1"/>
</dbReference>
<dbReference type="STRING" id="109264.A0A1F7ZT57"/>
<keyword evidence="5" id="KW-0804">Transcription</keyword>
<feature type="domain" description="Zn(2)-C6 fungal-type" evidence="8">
    <location>
        <begin position="65"/>
        <end position="94"/>
    </location>
</feature>
<dbReference type="GO" id="GO:0043565">
    <property type="term" value="F:sequence-specific DNA binding"/>
    <property type="evidence" value="ECO:0007669"/>
    <property type="project" value="TreeGrafter"/>
</dbReference>
<evidence type="ECO:0000256" key="7">
    <source>
        <dbReference type="SAM" id="MobiDB-lite"/>
    </source>
</evidence>
<evidence type="ECO:0000256" key="1">
    <source>
        <dbReference type="ARBA" id="ARBA00004123"/>
    </source>
</evidence>
<sequence length="766" mass="85541">MCPRSDGVVPATPRAPGLPVHPPRIWTAEQACKNRAISRDELPLRKVLPFPGTGKGAVLLRSVLRCIACRQSKVKCSGDEPCANCVRRSLTCQFSEANSKVLVSERYLRDLQKQAYNWQRASGIKRSWDSAFKVGDGAREESVVHDDQVAAEIVAPQSEGSAASQGSEFTCNIWTSPFTLPSTVIKDPHMEQRNWIWLAPTSAWSLTARLMVMMTEKLDLNSTHNIPKFYLDGDIYPFAWDRATATEPFDTSGLPSADYALYLFNIVKFHLGQMYRFFDEDTFVSKMHDFYASDAAEKASKPRFWFVQFLLVLALGNAFVSRPRGHSTPPGAKYFARAMSIMPNHTSTGKDSLLAIETLALAGLYLYAIDHREAAHVHVGHAVRIAHMEGLHTQLPETELGTATVTRCRNLWWTLYIMDRHVSSSLGLPMTTKDSDISTLINTPSMGFHDITFSLQVRLSQMLSFILSTIYKTEKTQLGRFLEITRNILHAMAKHAEEIEKMMQISFQGSMDNVPQEMRHIILQYHECVIVATRPLLLSVLKERLEKLGRAEEDWQKFLALPKSLIFIGIKSAEKTLQILSDENGHLETFLPFDLEFTYAAALHLTMANTLYPPGTNDDTYSKSAHAILDEMILCGNKVAEVRKDELRCIEGLFHDFAKRVQQEGLQVLTLSGRGLAEAGPDENPSQECRGQTPTTEPPTFTESSAQSPSVNQSLTASVDPLDNVIGISSYEFLSIVDQIGGSEMPYVLNAGQDWMDGSVVAYPFG</sequence>
<keyword evidence="6" id="KW-0539">Nucleus</keyword>
<dbReference type="Proteomes" id="UP000179179">
    <property type="component" value="Unassembled WGS sequence"/>
</dbReference>
<keyword evidence="3" id="KW-0805">Transcription regulation</keyword>
<evidence type="ECO:0000313" key="10">
    <source>
        <dbReference type="Proteomes" id="UP000179179"/>
    </source>
</evidence>
<feature type="compositionally biased region" description="Polar residues" evidence="7">
    <location>
        <begin position="704"/>
        <end position="714"/>
    </location>
</feature>
<keyword evidence="10" id="KW-1185">Reference proteome</keyword>
<dbReference type="AlphaFoldDB" id="A0A1F7ZT57"/>
<keyword evidence="2" id="KW-0479">Metal-binding</keyword>
<dbReference type="GeneID" id="34451822"/>
<evidence type="ECO:0000259" key="8">
    <source>
        <dbReference type="PROSITE" id="PS50048"/>
    </source>
</evidence>
<reference evidence="9 10" key="1">
    <citation type="journal article" date="2016" name="Genome Biol. Evol.">
        <title>Draft genome sequence of an aflatoxigenic Aspergillus species, A. bombycis.</title>
        <authorList>
            <person name="Moore G.G."/>
            <person name="Mack B.M."/>
            <person name="Beltz S.B."/>
            <person name="Gilbert M.K."/>
        </authorList>
    </citation>
    <scope>NUCLEOTIDE SEQUENCE [LARGE SCALE GENOMIC DNA]</scope>
    <source>
        <strain evidence="10">NRRL 26010</strain>
    </source>
</reference>
<dbReference type="InterPro" id="IPR036864">
    <property type="entry name" value="Zn2-C6_fun-type_DNA-bd_sf"/>
</dbReference>
<dbReference type="InterPro" id="IPR007219">
    <property type="entry name" value="XnlR_reg_dom"/>
</dbReference>
<evidence type="ECO:0000256" key="2">
    <source>
        <dbReference type="ARBA" id="ARBA00022723"/>
    </source>
</evidence>
<dbReference type="CDD" id="cd00067">
    <property type="entry name" value="GAL4"/>
    <property type="match status" value="1"/>
</dbReference>
<dbReference type="CDD" id="cd12148">
    <property type="entry name" value="fungal_TF_MHR"/>
    <property type="match status" value="1"/>
</dbReference>
<dbReference type="GO" id="GO:0045944">
    <property type="term" value="P:positive regulation of transcription by RNA polymerase II"/>
    <property type="evidence" value="ECO:0007669"/>
    <property type="project" value="TreeGrafter"/>
</dbReference>
<dbReference type="GO" id="GO:0005634">
    <property type="term" value="C:nucleus"/>
    <property type="evidence" value="ECO:0007669"/>
    <property type="project" value="UniProtKB-SubCell"/>
</dbReference>
<dbReference type="OrthoDB" id="3548654at2759"/>
<dbReference type="InterPro" id="IPR001138">
    <property type="entry name" value="Zn2Cys6_DnaBD"/>
</dbReference>
<comment type="caution">
    <text evidence="9">The sequence shown here is derived from an EMBL/GenBank/DDBJ whole genome shotgun (WGS) entry which is preliminary data.</text>
</comment>
<evidence type="ECO:0000256" key="4">
    <source>
        <dbReference type="ARBA" id="ARBA00023125"/>
    </source>
</evidence>
<name>A0A1F7ZT57_9EURO</name>
<organism evidence="9 10">
    <name type="scientific">Aspergillus bombycis</name>
    <dbReference type="NCBI Taxonomy" id="109264"/>
    <lineage>
        <taxon>Eukaryota</taxon>
        <taxon>Fungi</taxon>
        <taxon>Dikarya</taxon>
        <taxon>Ascomycota</taxon>
        <taxon>Pezizomycotina</taxon>
        <taxon>Eurotiomycetes</taxon>
        <taxon>Eurotiomycetidae</taxon>
        <taxon>Eurotiales</taxon>
        <taxon>Aspergillaceae</taxon>
        <taxon>Aspergillus</taxon>
    </lineage>
</organism>
<protein>
    <recommendedName>
        <fullName evidence="8">Zn(2)-C6 fungal-type domain-containing protein</fullName>
    </recommendedName>
</protein>
<feature type="region of interest" description="Disordered" evidence="7">
    <location>
        <begin position="676"/>
        <end position="714"/>
    </location>
</feature>
<evidence type="ECO:0000256" key="6">
    <source>
        <dbReference type="ARBA" id="ARBA00023242"/>
    </source>
</evidence>
<gene>
    <name evidence="9" type="ORF">ABOM_008432</name>
</gene>
<comment type="subcellular location">
    <subcellularLocation>
        <location evidence="1">Nucleus</location>
    </subcellularLocation>
</comment>
<dbReference type="RefSeq" id="XP_022386353.1">
    <property type="nucleotide sequence ID" value="XM_022535561.1"/>
</dbReference>
<dbReference type="Pfam" id="PF04082">
    <property type="entry name" value="Fungal_trans"/>
    <property type="match status" value="1"/>
</dbReference>
<dbReference type="PROSITE" id="PS50048">
    <property type="entry name" value="ZN2_CY6_FUNGAL_2"/>
    <property type="match status" value="1"/>
</dbReference>
<evidence type="ECO:0000256" key="3">
    <source>
        <dbReference type="ARBA" id="ARBA00023015"/>
    </source>
</evidence>
<dbReference type="SMART" id="SM00066">
    <property type="entry name" value="GAL4"/>
    <property type="match status" value="1"/>
</dbReference>
<evidence type="ECO:0000256" key="5">
    <source>
        <dbReference type="ARBA" id="ARBA00023163"/>
    </source>
</evidence>